<comment type="caution">
    <text evidence="1">The sequence shown here is derived from an EMBL/GenBank/DDBJ whole genome shotgun (WGS) entry which is preliminary data.</text>
</comment>
<dbReference type="AlphaFoldDB" id="A0AA38GXF3"/>
<reference evidence="1 2" key="1">
    <citation type="journal article" date="2021" name="Nat. Plants">
        <title>The Taxus genome provides insights into paclitaxel biosynthesis.</title>
        <authorList>
            <person name="Xiong X."/>
            <person name="Gou J."/>
            <person name="Liao Q."/>
            <person name="Li Y."/>
            <person name="Zhou Q."/>
            <person name="Bi G."/>
            <person name="Li C."/>
            <person name="Du R."/>
            <person name="Wang X."/>
            <person name="Sun T."/>
            <person name="Guo L."/>
            <person name="Liang H."/>
            <person name="Lu P."/>
            <person name="Wu Y."/>
            <person name="Zhang Z."/>
            <person name="Ro D.K."/>
            <person name="Shang Y."/>
            <person name="Huang S."/>
            <person name="Yan J."/>
        </authorList>
    </citation>
    <scope>NUCLEOTIDE SEQUENCE [LARGE SCALE GENOMIC DNA]</scope>
    <source>
        <strain evidence="1">Ta-2019</strain>
    </source>
</reference>
<feature type="non-terminal residue" evidence="1">
    <location>
        <position position="1"/>
    </location>
</feature>
<proteinExistence type="predicted"/>
<dbReference type="Proteomes" id="UP000824469">
    <property type="component" value="Unassembled WGS sequence"/>
</dbReference>
<sequence length="80" mass="9017">EIKAQKLIIDLPRSDRPGNRGKREDSLNKSICIREASLYASTIPETSAKCSETRLPATILDMAYQVWLMEASDLDMAYKV</sequence>
<feature type="non-terminal residue" evidence="1">
    <location>
        <position position="80"/>
    </location>
</feature>
<keyword evidence="2" id="KW-1185">Reference proteome</keyword>
<evidence type="ECO:0000313" key="1">
    <source>
        <dbReference type="EMBL" id="KAH9330882.1"/>
    </source>
</evidence>
<protein>
    <submittedName>
        <fullName evidence="1">Uncharacterized protein</fullName>
    </submittedName>
</protein>
<accession>A0AA38GXF3</accession>
<gene>
    <name evidence="1" type="ORF">KI387_002990</name>
</gene>
<organism evidence="1 2">
    <name type="scientific">Taxus chinensis</name>
    <name type="common">Chinese yew</name>
    <name type="synonym">Taxus wallichiana var. chinensis</name>
    <dbReference type="NCBI Taxonomy" id="29808"/>
    <lineage>
        <taxon>Eukaryota</taxon>
        <taxon>Viridiplantae</taxon>
        <taxon>Streptophyta</taxon>
        <taxon>Embryophyta</taxon>
        <taxon>Tracheophyta</taxon>
        <taxon>Spermatophyta</taxon>
        <taxon>Pinopsida</taxon>
        <taxon>Pinidae</taxon>
        <taxon>Conifers II</taxon>
        <taxon>Cupressales</taxon>
        <taxon>Taxaceae</taxon>
        <taxon>Taxus</taxon>
    </lineage>
</organism>
<name>A0AA38GXF3_TAXCH</name>
<dbReference type="EMBL" id="JAHRHJ020000001">
    <property type="protein sequence ID" value="KAH9330882.1"/>
    <property type="molecule type" value="Genomic_DNA"/>
</dbReference>
<evidence type="ECO:0000313" key="2">
    <source>
        <dbReference type="Proteomes" id="UP000824469"/>
    </source>
</evidence>